<evidence type="ECO:0000256" key="2">
    <source>
        <dbReference type="SAM" id="Phobius"/>
    </source>
</evidence>
<gene>
    <name evidence="3" type="ORF">MBAV_001397</name>
</gene>
<dbReference type="AlphaFoldDB" id="A0A0F3GX32"/>
<name>A0A0F3GX32_9BACT</name>
<comment type="caution">
    <text evidence="3">The sequence shown here is derived from an EMBL/GenBank/DDBJ whole genome shotgun (WGS) entry which is preliminary data.</text>
</comment>
<sequence>MSRATAPSSAMSSTPKNPFNTPATISLDVRLSSAYNTRIPFACLSSSTLIAPTSTTLNLQLLLPIPNLAYVIFIYLPIEGMKRSSFKGG</sequence>
<reference evidence="3 4" key="1">
    <citation type="submission" date="2015-02" db="EMBL/GenBank/DDBJ databases">
        <title>Single-cell genomics of uncultivated deep-branching MTB reveals a conserved set of magnetosome genes.</title>
        <authorList>
            <person name="Kolinko S."/>
            <person name="Richter M."/>
            <person name="Glockner F.O."/>
            <person name="Brachmann A."/>
            <person name="Schuler D."/>
        </authorList>
    </citation>
    <scope>NUCLEOTIDE SEQUENCE [LARGE SCALE GENOMIC DNA]</scope>
    <source>
        <strain evidence="3">TM-1</strain>
    </source>
</reference>
<feature type="compositionally biased region" description="Low complexity" evidence="1">
    <location>
        <begin position="1"/>
        <end position="15"/>
    </location>
</feature>
<evidence type="ECO:0000313" key="3">
    <source>
        <dbReference type="EMBL" id="KJU86407.1"/>
    </source>
</evidence>
<accession>A0A0F3GX32</accession>
<proteinExistence type="predicted"/>
<keyword evidence="4" id="KW-1185">Reference proteome</keyword>
<keyword evidence="2" id="KW-0472">Membrane</keyword>
<keyword evidence="2" id="KW-1133">Transmembrane helix</keyword>
<dbReference type="EMBL" id="LACI01000605">
    <property type="protein sequence ID" value="KJU86407.1"/>
    <property type="molecule type" value="Genomic_DNA"/>
</dbReference>
<protein>
    <submittedName>
        <fullName evidence="3">Uncharacterized protein</fullName>
    </submittedName>
</protein>
<feature type="region of interest" description="Disordered" evidence="1">
    <location>
        <begin position="1"/>
        <end position="22"/>
    </location>
</feature>
<dbReference type="Proteomes" id="UP000033423">
    <property type="component" value="Unassembled WGS sequence"/>
</dbReference>
<organism evidence="3 4">
    <name type="scientific">Candidatus Magnetobacterium bavaricum</name>
    <dbReference type="NCBI Taxonomy" id="29290"/>
    <lineage>
        <taxon>Bacteria</taxon>
        <taxon>Pseudomonadati</taxon>
        <taxon>Nitrospirota</taxon>
        <taxon>Thermodesulfovibrionia</taxon>
        <taxon>Thermodesulfovibrionales</taxon>
        <taxon>Candidatus Magnetobacteriaceae</taxon>
        <taxon>Candidatus Magnetobacterium</taxon>
    </lineage>
</organism>
<keyword evidence="2" id="KW-0812">Transmembrane</keyword>
<evidence type="ECO:0000256" key="1">
    <source>
        <dbReference type="SAM" id="MobiDB-lite"/>
    </source>
</evidence>
<evidence type="ECO:0000313" key="4">
    <source>
        <dbReference type="Proteomes" id="UP000033423"/>
    </source>
</evidence>
<feature type="transmembrane region" description="Helical" evidence="2">
    <location>
        <begin position="61"/>
        <end position="78"/>
    </location>
</feature>